<protein>
    <recommendedName>
        <fullName evidence="4">TPX2 central domain-containing protein</fullName>
    </recommendedName>
</protein>
<feature type="region of interest" description="Disordered" evidence="1">
    <location>
        <begin position="210"/>
        <end position="265"/>
    </location>
</feature>
<reference evidence="2 3" key="1">
    <citation type="journal article" date="2017" name="Genome Biol.">
        <title>New reference genome sequences of hot pepper reveal the massive evolution of plant disease-resistance genes by retroduplication.</title>
        <authorList>
            <person name="Kim S."/>
            <person name="Park J."/>
            <person name="Yeom S.I."/>
            <person name="Kim Y.M."/>
            <person name="Seo E."/>
            <person name="Kim K.T."/>
            <person name="Kim M.S."/>
            <person name="Lee J.M."/>
            <person name="Cheong K."/>
            <person name="Shin H.S."/>
            <person name="Kim S.B."/>
            <person name="Han K."/>
            <person name="Lee J."/>
            <person name="Park M."/>
            <person name="Lee H.A."/>
            <person name="Lee H.Y."/>
            <person name="Lee Y."/>
            <person name="Oh S."/>
            <person name="Lee J.H."/>
            <person name="Choi E."/>
            <person name="Choi E."/>
            <person name="Lee S.E."/>
            <person name="Jeon J."/>
            <person name="Kim H."/>
            <person name="Choi G."/>
            <person name="Song H."/>
            <person name="Lee J."/>
            <person name="Lee S.C."/>
            <person name="Kwon J.K."/>
            <person name="Lee H.Y."/>
            <person name="Koo N."/>
            <person name="Hong Y."/>
            <person name="Kim R.W."/>
            <person name="Kang W.H."/>
            <person name="Huh J.H."/>
            <person name="Kang B.C."/>
            <person name="Yang T.J."/>
            <person name="Lee Y.H."/>
            <person name="Bennetzen J.L."/>
            <person name="Choi D."/>
        </authorList>
    </citation>
    <scope>NUCLEOTIDE SEQUENCE [LARGE SCALE GENOMIC DNA]</scope>
    <source>
        <strain evidence="3">cv. PBC81</strain>
    </source>
</reference>
<accession>A0A2G2XHV7</accession>
<feature type="compositionally biased region" description="Basic and acidic residues" evidence="1">
    <location>
        <begin position="158"/>
        <end position="170"/>
    </location>
</feature>
<reference evidence="3" key="2">
    <citation type="journal article" date="2017" name="J. Anim. Genet.">
        <title>Multiple reference genome sequences of hot pepper reveal the massive evolution of plant disease resistance genes by retroduplication.</title>
        <authorList>
            <person name="Kim S."/>
            <person name="Park J."/>
            <person name="Yeom S.-I."/>
            <person name="Kim Y.-M."/>
            <person name="Seo E."/>
            <person name="Kim K.-T."/>
            <person name="Kim M.-S."/>
            <person name="Lee J.M."/>
            <person name="Cheong K."/>
            <person name="Shin H.-S."/>
            <person name="Kim S.-B."/>
            <person name="Han K."/>
            <person name="Lee J."/>
            <person name="Park M."/>
            <person name="Lee H.-A."/>
            <person name="Lee H.-Y."/>
            <person name="Lee Y."/>
            <person name="Oh S."/>
            <person name="Lee J.H."/>
            <person name="Choi E."/>
            <person name="Choi E."/>
            <person name="Lee S.E."/>
            <person name="Jeon J."/>
            <person name="Kim H."/>
            <person name="Choi G."/>
            <person name="Song H."/>
            <person name="Lee J."/>
            <person name="Lee S.-C."/>
            <person name="Kwon J.-K."/>
            <person name="Lee H.-Y."/>
            <person name="Koo N."/>
            <person name="Hong Y."/>
            <person name="Kim R.W."/>
            <person name="Kang W.-H."/>
            <person name="Huh J.H."/>
            <person name="Kang B.-C."/>
            <person name="Yang T.-J."/>
            <person name="Lee Y.-H."/>
            <person name="Bennetzen J.L."/>
            <person name="Choi D."/>
        </authorList>
    </citation>
    <scope>NUCLEOTIDE SEQUENCE [LARGE SCALE GENOMIC DNA]</scope>
    <source>
        <strain evidence="3">cv. PBC81</strain>
    </source>
</reference>
<feature type="compositionally biased region" description="Basic and acidic residues" evidence="1">
    <location>
        <begin position="114"/>
        <end position="128"/>
    </location>
</feature>
<dbReference type="EMBL" id="MLFT02000002">
    <property type="protein sequence ID" value="PHT57057.1"/>
    <property type="molecule type" value="Genomic_DNA"/>
</dbReference>
<dbReference type="OrthoDB" id="1684416at2759"/>
<gene>
    <name evidence="2" type="ORF">CQW23_05543</name>
</gene>
<evidence type="ECO:0000256" key="1">
    <source>
        <dbReference type="SAM" id="MobiDB-lite"/>
    </source>
</evidence>
<name>A0A2G2XHV7_CAPBA</name>
<keyword evidence="3" id="KW-1185">Reference proteome</keyword>
<dbReference type="AlphaFoldDB" id="A0A2G2XHV7"/>
<feature type="region of interest" description="Disordered" evidence="1">
    <location>
        <begin position="375"/>
        <end position="396"/>
    </location>
</feature>
<comment type="caution">
    <text evidence="2">The sequence shown here is derived from an EMBL/GenBank/DDBJ whole genome shotgun (WGS) entry which is preliminary data.</text>
</comment>
<feature type="region of interest" description="Disordered" evidence="1">
    <location>
        <begin position="419"/>
        <end position="443"/>
    </location>
</feature>
<evidence type="ECO:0008006" key="4">
    <source>
        <dbReference type="Google" id="ProtNLM"/>
    </source>
</evidence>
<organism evidence="2 3">
    <name type="scientific">Capsicum baccatum</name>
    <name type="common">Peruvian pepper</name>
    <dbReference type="NCBI Taxonomy" id="33114"/>
    <lineage>
        <taxon>Eukaryota</taxon>
        <taxon>Viridiplantae</taxon>
        <taxon>Streptophyta</taxon>
        <taxon>Embryophyta</taxon>
        <taxon>Tracheophyta</taxon>
        <taxon>Spermatophyta</taxon>
        <taxon>Magnoliopsida</taxon>
        <taxon>eudicotyledons</taxon>
        <taxon>Gunneridae</taxon>
        <taxon>Pentapetalae</taxon>
        <taxon>asterids</taxon>
        <taxon>lamiids</taxon>
        <taxon>Solanales</taxon>
        <taxon>Solanaceae</taxon>
        <taxon>Solanoideae</taxon>
        <taxon>Capsiceae</taxon>
        <taxon>Capsicum</taxon>
    </lineage>
</organism>
<feature type="region of interest" description="Disordered" evidence="1">
    <location>
        <begin position="94"/>
        <end position="183"/>
    </location>
</feature>
<feature type="compositionally biased region" description="Polar residues" evidence="1">
    <location>
        <begin position="375"/>
        <end position="390"/>
    </location>
</feature>
<sequence>MPPRKAFKILDMNRNLLLVTKDESGERVQQQHNVIPQVGLTSEKRGERVSTQFGSSMIYFPRGMALAQRIKSGRTIQLESLCDFTKDEELQDNARPVRPNGKEEPAVVVTSSGSKEEVRPNGNEERATVLKSSGSTEEVRPNGNEERAAVLTSSGIKETVRPSGIEERAAELSSSGNKVEVMPNEIEKPAAELASSGSKVVVMPKEIVKESGGSLPDVESVQHQSNVEEVSTPAPPMISQKSDKNTGSKKRQTAKKIASILRNPSALKTKARLQQSQVKKNSNPASARKQAITKSAVGTHNLAQENQAIKRQKLEGGKSKLNLPHKAKVGVASSSSTLFVLTVEVHKQDRKMYAREPVPPFVSIAEMMKKFQSSTREMSLPPMSNSTSQDDPAGKMQRKHNLILTRPKEPEFVTAQRVRPTRVKMSRTKIPSGRTGTRSREVPGEPVQIPVLSLTCHKKFGKHFVAYRRV</sequence>
<evidence type="ECO:0000313" key="3">
    <source>
        <dbReference type="Proteomes" id="UP000224567"/>
    </source>
</evidence>
<proteinExistence type="predicted"/>
<evidence type="ECO:0000313" key="2">
    <source>
        <dbReference type="EMBL" id="PHT57057.1"/>
    </source>
</evidence>
<dbReference type="Proteomes" id="UP000224567">
    <property type="component" value="Unassembled WGS sequence"/>
</dbReference>
<dbReference type="STRING" id="33114.A0A2G2XHV7"/>
<feature type="compositionally biased region" description="Basic and acidic residues" evidence="1">
    <location>
        <begin position="137"/>
        <end position="148"/>
    </location>
</feature>